<dbReference type="InterPro" id="IPR015422">
    <property type="entry name" value="PyrdxlP-dep_Trfase_small"/>
</dbReference>
<comment type="function">
    <text evidence="9">Involved in the synthesis of meso-diaminopimelate (m-DAP or DL-DAP), required for both lysine and peptidoglycan biosynthesis. Catalyzes the direct conversion of tetrahydrodipicolinate to LL-diaminopimelate.</text>
</comment>
<keyword evidence="6 9" id="KW-0808">Transferase</keyword>
<evidence type="ECO:0000256" key="1">
    <source>
        <dbReference type="ARBA" id="ARBA00001933"/>
    </source>
</evidence>
<feature type="binding site" evidence="9">
    <location>
        <position position="42"/>
    </location>
    <ligand>
        <name>substrate</name>
    </ligand>
</feature>
<evidence type="ECO:0000256" key="4">
    <source>
        <dbReference type="ARBA" id="ARBA00018052"/>
    </source>
</evidence>
<reference evidence="11" key="1">
    <citation type="journal article" date="2021" name="PeerJ">
        <title>Extensive microbial diversity within the chicken gut microbiome revealed by metagenomics and culture.</title>
        <authorList>
            <person name="Gilroy R."/>
            <person name="Ravi A."/>
            <person name="Getino M."/>
            <person name="Pursley I."/>
            <person name="Horton D.L."/>
            <person name="Alikhan N.F."/>
            <person name="Baker D."/>
            <person name="Gharbi K."/>
            <person name="Hall N."/>
            <person name="Watson M."/>
            <person name="Adriaenssens E.M."/>
            <person name="Foster-Nyarko E."/>
            <person name="Jarju S."/>
            <person name="Secka A."/>
            <person name="Antonio M."/>
            <person name="Oren A."/>
            <person name="Chaudhuri R.R."/>
            <person name="La Ragione R."/>
            <person name="Hildebrand F."/>
            <person name="Pallen M.J."/>
        </authorList>
    </citation>
    <scope>NUCLEOTIDE SEQUENCE</scope>
    <source>
        <strain evidence="11">Gambia15-2214</strain>
    </source>
</reference>
<dbReference type="Gene3D" id="3.40.640.10">
    <property type="entry name" value="Type I PLP-dependent aspartate aminotransferase-like (Major domain)"/>
    <property type="match status" value="1"/>
</dbReference>
<dbReference type="Gene3D" id="3.90.1150.10">
    <property type="entry name" value="Aspartate Aminotransferase, domain 1"/>
    <property type="match status" value="1"/>
</dbReference>
<reference evidence="11" key="2">
    <citation type="submission" date="2021-04" db="EMBL/GenBank/DDBJ databases">
        <authorList>
            <person name="Gilroy R."/>
        </authorList>
    </citation>
    <scope>NUCLEOTIDE SEQUENCE</scope>
    <source>
        <strain evidence="11">Gambia15-2214</strain>
    </source>
</reference>
<comment type="caution">
    <text evidence="11">The sequence shown here is derived from an EMBL/GenBank/DDBJ whole genome shotgun (WGS) entry which is preliminary data.</text>
</comment>
<evidence type="ECO:0000256" key="8">
    <source>
        <dbReference type="ARBA" id="ARBA00051934"/>
    </source>
</evidence>
<comment type="cofactor">
    <cofactor evidence="1 9">
        <name>pyridoxal 5'-phosphate</name>
        <dbReference type="ChEBI" id="CHEBI:597326"/>
    </cofactor>
</comment>
<name>A0A9E2L0I1_9SPIR</name>
<dbReference type="InterPro" id="IPR015424">
    <property type="entry name" value="PyrdxlP-dep_Trfase"/>
</dbReference>
<feature type="binding site" evidence="9">
    <location>
        <position position="187"/>
    </location>
    <ligand>
        <name>substrate</name>
    </ligand>
</feature>
<feature type="binding site" evidence="9">
    <location>
        <begin position="246"/>
        <end position="248"/>
    </location>
    <ligand>
        <name>pyridoxal 5'-phosphate</name>
        <dbReference type="ChEBI" id="CHEBI:597326"/>
    </ligand>
</feature>
<dbReference type="EC" id="2.6.1.83" evidence="3 9"/>
<feature type="binding site" evidence="9">
    <location>
        <position position="130"/>
    </location>
    <ligand>
        <name>substrate</name>
    </ligand>
</feature>
<evidence type="ECO:0000256" key="2">
    <source>
        <dbReference type="ARBA" id="ARBA00004982"/>
    </source>
</evidence>
<evidence type="ECO:0000313" key="11">
    <source>
        <dbReference type="EMBL" id="MBU3849430.1"/>
    </source>
</evidence>
<dbReference type="GO" id="GO:0030170">
    <property type="term" value="F:pyridoxal phosphate binding"/>
    <property type="evidence" value="ECO:0007669"/>
    <property type="project" value="UniProtKB-UniRule"/>
</dbReference>
<feature type="binding site" evidence="9">
    <location>
        <position position="288"/>
    </location>
    <ligand>
        <name>substrate</name>
    </ligand>
</feature>
<feature type="binding site" evidence="9">
    <location>
        <position position="72"/>
    </location>
    <ligand>
        <name>pyridoxal 5'-phosphate</name>
        <dbReference type="ChEBI" id="CHEBI:597326"/>
    </ligand>
</feature>
<gene>
    <name evidence="9" type="primary">dapL</name>
    <name evidence="11" type="ORF">IAA16_02570</name>
</gene>
<evidence type="ECO:0000256" key="9">
    <source>
        <dbReference type="HAMAP-Rule" id="MF_01642"/>
    </source>
</evidence>
<dbReference type="SUPFAM" id="SSF53383">
    <property type="entry name" value="PLP-dependent transferases"/>
    <property type="match status" value="1"/>
</dbReference>
<feature type="binding site" evidence="9">
    <location>
        <position position="15"/>
    </location>
    <ligand>
        <name>substrate</name>
    </ligand>
</feature>
<comment type="catalytic activity">
    <reaction evidence="8 9">
        <text>(2S,6S)-2,6-diaminopimelate + 2-oxoglutarate = (S)-2,3,4,5-tetrahydrodipicolinate + L-glutamate + H2O + H(+)</text>
        <dbReference type="Rhea" id="RHEA:23988"/>
        <dbReference type="ChEBI" id="CHEBI:15377"/>
        <dbReference type="ChEBI" id="CHEBI:15378"/>
        <dbReference type="ChEBI" id="CHEBI:16810"/>
        <dbReference type="ChEBI" id="CHEBI:16845"/>
        <dbReference type="ChEBI" id="CHEBI:29985"/>
        <dbReference type="ChEBI" id="CHEBI:57609"/>
        <dbReference type="EC" id="2.6.1.83"/>
    </reaction>
</comment>
<feature type="domain" description="Aminotransferase class I/classII large" evidence="10">
    <location>
        <begin position="35"/>
        <end position="403"/>
    </location>
</feature>
<dbReference type="GO" id="GO:0033362">
    <property type="term" value="P:lysine biosynthetic process via diaminopimelate, diaminopimelate-aminotransferase pathway"/>
    <property type="evidence" value="ECO:0007669"/>
    <property type="project" value="UniProtKB-UniRule"/>
</dbReference>
<feature type="binding site" evidence="9">
    <location>
        <position position="257"/>
    </location>
    <ligand>
        <name>pyridoxal 5'-phosphate</name>
        <dbReference type="ChEBI" id="CHEBI:597326"/>
    </ligand>
</feature>
<evidence type="ECO:0000259" key="10">
    <source>
        <dbReference type="Pfam" id="PF00155"/>
    </source>
</evidence>
<feature type="binding site" evidence="9">
    <location>
        <position position="130"/>
    </location>
    <ligand>
        <name>pyridoxal 5'-phosphate</name>
        <dbReference type="ChEBI" id="CHEBI:597326"/>
    </ligand>
</feature>
<feature type="binding site" evidence="9">
    <location>
        <position position="107"/>
    </location>
    <ligand>
        <name>substrate</name>
    </ligand>
</feature>
<feature type="modified residue" description="N6-(pyridoxal phosphate)lysine" evidence="9">
    <location>
        <position position="249"/>
    </location>
</feature>
<feature type="binding site" evidence="9">
    <location>
        <position position="187"/>
    </location>
    <ligand>
        <name>pyridoxal 5'-phosphate</name>
        <dbReference type="ChEBI" id="CHEBI:597326"/>
    </ligand>
</feature>
<evidence type="ECO:0000256" key="7">
    <source>
        <dbReference type="ARBA" id="ARBA00022898"/>
    </source>
</evidence>
<comment type="similarity">
    <text evidence="9">Belongs to the class-I pyridoxal-phosphate-dependent aminotransferase family. LL-diaminopimelate aminotransferase subfamily.</text>
</comment>
<protein>
    <recommendedName>
        <fullName evidence="4 9">LL-diaminopimelate aminotransferase</fullName>
        <shortName evidence="9">DAP-AT</shortName>
        <shortName evidence="9">DAP-aminotransferase</shortName>
        <shortName evidence="9">LL-DAP-aminotransferase</shortName>
        <ecNumber evidence="3 9">2.6.1.83</ecNumber>
    </recommendedName>
</protein>
<dbReference type="GO" id="GO:0010285">
    <property type="term" value="F:L,L-diaminopimelate aminotransferase activity"/>
    <property type="evidence" value="ECO:0007669"/>
    <property type="project" value="UniProtKB-UniRule"/>
</dbReference>
<proteinExistence type="inferred from homology"/>
<evidence type="ECO:0000313" key="12">
    <source>
        <dbReference type="Proteomes" id="UP000823914"/>
    </source>
</evidence>
<evidence type="ECO:0000256" key="6">
    <source>
        <dbReference type="ARBA" id="ARBA00022679"/>
    </source>
</evidence>
<dbReference type="InterPro" id="IPR015421">
    <property type="entry name" value="PyrdxlP-dep_Trfase_major"/>
</dbReference>
<organism evidence="11 12">
    <name type="scientific">Candidatus Treponema excrementipullorum</name>
    <dbReference type="NCBI Taxonomy" id="2838768"/>
    <lineage>
        <taxon>Bacteria</taxon>
        <taxon>Pseudomonadati</taxon>
        <taxon>Spirochaetota</taxon>
        <taxon>Spirochaetia</taxon>
        <taxon>Spirochaetales</taxon>
        <taxon>Treponemataceae</taxon>
        <taxon>Treponema</taxon>
    </lineage>
</organism>
<keyword evidence="7 9" id="KW-0663">Pyridoxal phosphate</keyword>
<comment type="pathway">
    <text evidence="2 9">Amino-acid biosynthesis; L-lysine biosynthesis via DAP pathway; LL-2,6-diaminopimelate from (S)-tetrahydrodipicolinate (aminotransferase route): step 1/1.</text>
</comment>
<dbReference type="Pfam" id="PF00155">
    <property type="entry name" value="Aminotran_1_2"/>
    <property type="match status" value="1"/>
</dbReference>
<dbReference type="HAMAP" id="MF_01642">
    <property type="entry name" value="DapL_aminotrans_1"/>
    <property type="match status" value="1"/>
</dbReference>
<dbReference type="InterPro" id="IPR004839">
    <property type="entry name" value="Aminotransferase_I/II_large"/>
</dbReference>
<dbReference type="FunFam" id="3.40.640.10:FF:000099">
    <property type="entry name" value="LL-diaminopimelate aminotransferase, chloroplastic"/>
    <property type="match status" value="1"/>
</dbReference>
<sequence>MIKKNPTFTNLAAGYLFPEIGKRRRAFAAAHPDADIISLGIGNTTEPLTPHVVEGLKKYVEGLGTPAGYSGYGDDSAGEPTLREKIASVLYKGLVSADEVFVSDGAKCDVGRIQQMFGSDVPVAVQDPAYPVYVDGAVMVGAAGKMPATDKGYQDIVYMPCLPENNFFPDLSVVKPNSLIFFCSPNNPTGAVATREELKKLVDFAKAQGCIIIFDGAYSAFIRQDGLPTTIYEIEGAKDCAIEINSFSKPIGFTGVRLGWTIVPKNLCFEDGTPVQNIWTRLTNTFFNGASNIAQAGGLASLEPQGLEETRKLVDYYLENAALIKKALEGENFKKAGVEVYGQGNAPYLWVRFPGRSSWEMFDKILEECHVVTTPGSGFGPAGETFIRFSSFGHRDAVIKACQRLSQLKL</sequence>
<dbReference type="InterPro" id="IPR019942">
    <property type="entry name" value="DapL/ALD1"/>
</dbReference>
<dbReference type="NCBIfam" id="TIGR03542">
    <property type="entry name" value="DAPAT_plant"/>
    <property type="match status" value="1"/>
</dbReference>
<dbReference type="AlphaFoldDB" id="A0A9E2L0I1"/>
<dbReference type="PANTHER" id="PTHR43144">
    <property type="entry name" value="AMINOTRANSFERASE"/>
    <property type="match status" value="1"/>
</dbReference>
<accession>A0A9E2L0I1</accession>
<feature type="binding site" evidence="9">
    <location>
        <position position="288"/>
    </location>
    <ligand>
        <name>pyridoxal 5'-phosphate</name>
        <dbReference type="ChEBI" id="CHEBI:597326"/>
    </ligand>
</feature>
<dbReference type="EMBL" id="JAHLFV010000059">
    <property type="protein sequence ID" value="MBU3849430.1"/>
    <property type="molecule type" value="Genomic_DNA"/>
</dbReference>
<comment type="subunit">
    <text evidence="9">Homodimer.</text>
</comment>
<feature type="binding site" evidence="9">
    <location>
        <position position="388"/>
    </location>
    <ligand>
        <name>substrate</name>
    </ligand>
</feature>
<keyword evidence="5 9" id="KW-0032">Aminotransferase</keyword>
<feature type="binding site" evidence="9">
    <location>
        <position position="218"/>
    </location>
    <ligand>
        <name>pyridoxal 5'-phosphate</name>
        <dbReference type="ChEBI" id="CHEBI:597326"/>
    </ligand>
</feature>
<dbReference type="CDD" id="cd00609">
    <property type="entry name" value="AAT_like"/>
    <property type="match status" value="1"/>
</dbReference>
<dbReference type="Proteomes" id="UP000823914">
    <property type="component" value="Unassembled WGS sequence"/>
</dbReference>
<feature type="binding site" evidence="9">
    <location>
        <begin position="106"/>
        <end position="107"/>
    </location>
    <ligand>
        <name>pyridoxal 5'-phosphate</name>
        <dbReference type="ChEBI" id="CHEBI:597326"/>
    </ligand>
</feature>
<evidence type="ECO:0000256" key="3">
    <source>
        <dbReference type="ARBA" id="ARBA00013138"/>
    </source>
</evidence>
<evidence type="ECO:0000256" key="5">
    <source>
        <dbReference type="ARBA" id="ARBA00022576"/>
    </source>
</evidence>